<evidence type="ECO:0000313" key="1">
    <source>
        <dbReference type="EnsemblMetazoa" id="XP_050510774.1"/>
    </source>
</evidence>
<organism evidence="1 2">
    <name type="scientific">Diabrotica virgifera virgifera</name>
    <name type="common">western corn rootworm</name>
    <dbReference type="NCBI Taxonomy" id="50390"/>
    <lineage>
        <taxon>Eukaryota</taxon>
        <taxon>Metazoa</taxon>
        <taxon>Ecdysozoa</taxon>
        <taxon>Arthropoda</taxon>
        <taxon>Hexapoda</taxon>
        <taxon>Insecta</taxon>
        <taxon>Pterygota</taxon>
        <taxon>Neoptera</taxon>
        <taxon>Endopterygota</taxon>
        <taxon>Coleoptera</taxon>
        <taxon>Polyphaga</taxon>
        <taxon>Cucujiformia</taxon>
        <taxon>Chrysomeloidea</taxon>
        <taxon>Chrysomelidae</taxon>
        <taxon>Galerucinae</taxon>
        <taxon>Diabroticina</taxon>
        <taxon>Diabroticites</taxon>
        <taxon>Diabrotica</taxon>
    </lineage>
</organism>
<sequence>MTRRVIGCYGVRSGETRIVREKTSGSLFPTKFDNYIVYNVGKTPVTAEGIFSTKLRWHKAVTSYVLQPGESRVLEMSGVLFFGIGIRLINESNSRAIVHCADETGYVILEEGTAQKPKIDIDRVEITNNRYCIGKLSYIGDDFSKIINIFWPKHEANIWSKFQDLVNDELDTTVREQVNSVLNNELRIIKDHLDDLNKNIENSADLYKNTSDLIFGLEKEFTFADYKNHEMSFYCLPYYSALVTLQVLYYQFGIVNQKKINLRDEYITKIKNDSKILVDFAVTWVQKVFTEELNHVYETCDANEIYNSLLAVRYLCNSHGLQFMEYWQAIVADPFRKTRPDITAIVYTKAFGTPTPTLARQMVLLSNPQPLTPALIDGKRNRIIEIEVYETSDKQGISGLAITYENGDYIVQGDDTGLEGGKIDLRNNYLIRVTAAGPNRLDALSFLLDDGSTQCFGVVNGDKMIYEMLDHHIAGIFIANDCSKSENHRMLSRVACITVSYQLIPQV</sequence>
<keyword evidence="2" id="KW-1185">Reference proteome</keyword>
<dbReference type="SUPFAM" id="SSF56849">
    <property type="entry name" value="delta-Endotoxin (insectocide), N-terminal domain"/>
    <property type="match status" value="1"/>
</dbReference>
<dbReference type="RefSeq" id="XP_050510775.1">
    <property type="nucleotide sequence ID" value="XM_050654818.1"/>
</dbReference>
<dbReference type="Gene3D" id="1.20.190.10">
    <property type="entry name" value="Pesticidal crystal protein, N-terminal domain"/>
    <property type="match status" value="1"/>
</dbReference>
<dbReference type="EnsemblMetazoa" id="XM_050654817.1">
    <property type="protein sequence ID" value="XP_050510774.1"/>
    <property type="gene ID" value="LOC126887359"/>
</dbReference>
<dbReference type="InterPro" id="IPR036404">
    <property type="entry name" value="Jacalin-like_lectin_dom_sf"/>
</dbReference>
<dbReference type="InterPro" id="IPR036716">
    <property type="entry name" value="Pest_crys_N_sf"/>
</dbReference>
<dbReference type="Proteomes" id="UP001652700">
    <property type="component" value="Unplaced"/>
</dbReference>
<protein>
    <submittedName>
        <fullName evidence="1">Uncharacterized protein</fullName>
    </submittedName>
</protein>
<dbReference type="GeneID" id="126887359"/>
<reference evidence="1" key="1">
    <citation type="submission" date="2025-05" db="UniProtKB">
        <authorList>
            <consortium name="EnsemblMetazoa"/>
        </authorList>
    </citation>
    <scope>IDENTIFICATION</scope>
</reference>
<proteinExistence type="predicted"/>
<dbReference type="SUPFAM" id="SSF51101">
    <property type="entry name" value="Mannose-binding lectins"/>
    <property type="match status" value="1"/>
</dbReference>
<accession>A0ABM5KKP8</accession>
<dbReference type="EnsemblMetazoa" id="XM_050654818.1">
    <property type="protein sequence ID" value="XP_050510775.1"/>
    <property type="gene ID" value="LOC126887359"/>
</dbReference>
<dbReference type="RefSeq" id="XP_050510774.1">
    <property type="nucleotide sequence ID" value="XM_050654817.1"/>
</dbReference>
<name>A0ABM5KKP8_DIAVI</name>
<evidence type="ECO:0000313" key="2">
    <source>
        <dbReference type="Proteomes" id="UP001652700"/>
    </source>
</evidence>